<proteinExistence type="predicted"/>
<evidence type="ECO:0000256" key="3">
    <source>
        <dbReference type="ARBA" id="ARBA00022490"/>
    </source>
</evidence>
<evidence type="ECO:0000313" key="9">
    <source>
        <dbReference type="Proteomes" id="UP000178656"/>
    </source>
</evidence>
<feature type="domain" description="HYDIN/VesB/CFA65-like Ig-like" evidence="7">
    <location>
        <begin position="46"/>
        <end position="139"/>
    </location>
</feature>
<gene>
    <name evidence="8" type="ORF">A2482_03370</name>
</gene>
<sequence>MDTITQTKVRTHVGTAVLGAAIILAAAAGLVIKSQDSGLAIGASGYDFGKVMTQETAAKVFILQNTENAGDYKLGITPLAGAFAINQESSTCQAILSAGQSCKLAVKFTPAEAIKYKATLSIRYVFNGKTKGATVKLQGEGVLSSTDVACLDSDVTENNFAGMPSSVYKFVNVFKFGHVKGLNPTTGAFMEADDKCWNEKRILEYYCDAKKGTVSWNSYDCPSGCADGACQEVICPEAPANAKGLSVNGVCSWECLSPWENQDGQKENGCECNLETKQGCPVAQCYDSDGGIVLEKMGMTQGLNPKTNVMAVVTDSCSSIFQVVEYACQGDYLMVDAQAPGEPPLSSAGTFCPKGTYCKDNACQPCQKKDLGYTTCQNFGGKYYAADMMLGDDCSIYATNSVDGLKLCGNTADSCVEGKCVVVSIGSLKVEYAGDNPAPAQLLAGTTGNEIVRYKMTAMGEDVAISSLPLYYTGKVGYVSAVKLFLDGKQFGESGGYALAEAKQTINLVDGALILKKEVPAILSIKLDFYDKTVVETSTVPLKIGIADGDGDYTDWDGKAEGYYSINAAGLASGQLLDKTKIDATGDGAGGAFGSNPFTLHRGLLKVSLDSGSAGGASKQGKGSDLLKVKLAAVGDDIQVNDIEFVANGTCKPNGSTGTNLRSNDMTVLYAEWDSANSLNGEMPRTWSLSANEKDLKWNEPLIIAAGEAKVLRLTGETTGCKTNEFMSVSVSAPSSGAATKAGIEYQDSSGVNIDMKTTKNLPVNGNALIY</sequence>
<protein>
    <recommendedName>
        <fullName evidence="7">HYDIN/VesB/CFA65-like Ig-like domain-containing protein</fullName>
    </recommendedName>
</protein>
<dbReference type="InterPro" id="IPR053879">
    <property type="entry name" value="HYDIN_VesB_CFA65-like_Ig"/>
</dbReference>
<organism evidence="8 9">
    <name type="scientific">Candidatus Falkowbacteria bacterium RIFOXYC2_FULL_48_21</name>
    <dbReference type="NCBI Taxonomy" id="1798005"/>
    <lineage>
        <taxon>Bacteria</taxon>
        <taxon>Candidatus Falkowiibacteriota</taxon>
    </lineage>
</organism>
<keyword evidence="3" id="KW-0963">Cytoplasm</keyword>
<feature type="transmembrane region" description="Helical" evidence="6">
    <location>
        <begin position="12"/>
        <end position="32"/>
    </location>
</feature>
<comment type="subcellular location">
    <subcellularLocation>
        <location evidence="1">Cell projection</location>
        <location evidence="1">Cilium</location>
    </subcellularLocation>
    <subcellularLocation>
        <location evidence="2">Cytoplasm</location>
    </subcellularLocation>
</comment>
<dbReference type="EMBL" id="MFGM01000041">
    <property type="protein sequence ID" value="OGF35951.1"/>
    <property type="molecule type" value="Genomic_DNA"/>
</dbReference>
<keyword evidence="6" id="KW-0472">Membrane</keyword>
<dbReference type="Gene3D" id="2.60.40.10">
    <property type="entry name" value="Immunoglobulins"/>
    <property type="match status" value="1"/>
</dbReference>
<evidence type="ECO:0000256" key="1">
    <source>
        <dbReference type="ARBA" id="ARBA00004138"/>
    </source>
</evidence>
<evidence type="ECO:0000313" key="8">
    <source>
        <dbReference type="EMBL" id="OGF35951.1"/>
    </source>
</evidence>
<evidence type="ECO:0000256" key="2">
    <source>
        <dbReference type="ARBA" id="ARBA00004496"/>
    </source>
</evidence>
<keyword evidence="6" id="KW-1133">Transmembrane helix</keyword>
<evidence type="ECO:0000259" key="7">
    <source>
        <dbReference type="Pfam" id="PF22544"/>
    </source>
</evidence>
<dbReference type="InterPro" id="IPR013783">
    <property type="entry name" value="Ig-like_fold"/>
</dbReference>
<evidence type="ECO:0000256" key="6">
    <source>
        <dbReference type="SAM" id="Phobius"/>
    </source>
</evidence>
<dbReference type="Proteomes" id="UP000178656">
    <property type="component" value="Unassembled WGS sequence"/>
</dbReference>
<keyword evidence="5" id="KW-0966">Cell projection</keyword>
<evidence type="ECO:0000256" key="5">
    <source>
        <dbReference type="ARBA" id="ARBA00023273"/>
    </source>
</evidence>
<name>A0A1F5TBW5_9BACT</name>
<keyword evidence="4" id="KW-0969">Cilium</keyword>
<evidence type="ECO:0000256" key="4">
    <source>
        <dbReference type="ARBA" id="ARBA00023069"/>
    </source>
</evidence>
<dbReference type="GO" id="GO:0005737">
    <property type="term" value="C:cytoplasm"/>
    <property type="evidence" value="ECO:0007669"/>
    <property type="project" value="UniProtKB-SubCell"/>
</dbReference>
<reference evidence="8 9" key="1">
    <citation type="journal article" date="2016" name="Nat. Commun.">
        <title>Thousands of microbial genomes shed light on interconnected biogeochemical processes in an aquifer system.</title>
        <authorList>
            <person name="Anantharaman K."/>
            <person name="Brown C.T."/>
            <person name="Hug L.A."/>
            <person name="Sharon I."/>
            <person name="Castelle C.J."/>
            <person name="Probst A.J."/>
            <person name="Thomas B.C."/>
            <person name="Singh A."/>
            <person name="Wilkins M.J."/>
            <person name="Karaoz U."/>
            <person name="Brodie E.L."/>
            <person name="Williams K.H."/>
            <person name="Hubbard S.S."/>
            <person name="Banfield J.F."/>
        </authorList>
    </citation>
    <scope>NUCLEOTIDE SEQUENCE [LARGE SCALE GENOMIC DNA]</scope>
</reference>
<dbReference type="AlphaFoldDB" id="A0A1F5TBW5"/>
<comment type="caution">
    <text evidence="8">The sequence shown here is derived from an EMBL/GenBank/DDBJ whole genome shotgun (WGS) entry which is preliminary data.</text>
</comment>
<keyword evidence="6" id="KW-0812">Transmembrane</keyword>
<dbReference type="Pfam" id="PF22544">
    <property type="entry name" value="HYDIN_VesB_CFA65-like_Ig"/>
    <property type="match status" value="1"/>
</dbReference>
<accession>A0A1F5TBW5</accession>